<keyword evidence="17" id="KW-0968">Cytoplasmic vesicle</keyword>
<proteinExistence type="predicted"/>
<evidence type="ECO:0000256" key="3">
    <source>
        <dbReference type="ARBA" id="ARBA00012009"/>
    </source>
</evidence>
<evidence type="ECO:0000256" key="27">
    <source>
        <dbReference type="ARBA" id="ARBA00081348"/>
    </source>
</evidence>
<dbReference type="InterPro" id="IPR002498">
    <property type="entry name" value="PInositol-4-P-4/5-kinase_core"/>
</dbReference>
<dbReference type="GO" id="GO:0005524">
    <property type="term" value="F:ATP binding"/>
    <property type="evidence" value="ECO:0007669"/>
    <property type="project" value="UniProtKB-UniRule"/>
</dbReference>
<dbReference type="InterPro" id="IPR000591">
    <property type="entry name" value="DEP_dom"/>
</dbReference>
<accession>A0A452VED4</accession>
<feature type="region of interest" description="Disordered" evidence="30">
    <location>
        <begin position="485"/>
        <end position="507"/>
    </location>
</feature>
<evidence type="ECO:0000256" key="18">
    <source>
        <dbReference type="ARBA" id="ARBA00046301"/>
    </source>
</evidence>
<evidence type="ECO:0000256" key="24">
    <source>
        <dbReference type="ARBA" id="ARBA00076918"/>
    </source>
</evidence>
<protein>
    <recommendedName>
        <fullName evidence="23">1-phosphatidylinositol 3-phosphate 5-kinase</fullName>
        <ecNumber evidence="3">2.7.1.150</ecNumber>
        <ecNumber evidence="4">2.7.11.1</ecNumber>
    </recommendedName>
    <alternativeName>
        <fullName evidence="26">FYVE finger-containing phosphoinositide kinase</fullName>
    </alternativeName>
    <alternativeName>
        <fullName evidence="27">PIKfyve</fullName>
    </alternativeName>
    <alternativeName>
        <fullName evidence="25">Phosphatidylinositol 3-phosphate 5-kinase type III</fullName>
    </alternativeName>
    <alternativeName>
        <fullName evidence="24">Serine-protein kinase PIKFYVE</fullName>
    </alternativeName>
</protein>
<keyword evidence="13 29" id="KW-0067">ATP-binding</keyword>
<feature type="region of interest" description="Disordered" evidence="30">
    <location>
        <begin position="1523"/>
        <end position="1557"/>
    </location>
</feature>
<dbReference type="GO" id="GO:0046488">
    <property type="term" value="P:phosphatidylinositol metabolic process"/>
    <property type="evidence" value="ECO:0007669"/>
    <property type="project" value="UniProtKB-UniRule"/>
</dbReference>
<evidence type="ECO:0000256" key="29">
    <source>
        <dbReference type="PROSITE-ProRule" id="PRU00781"/>
    </source>
</evidence>
<dbReference type="Gene3D" id="1.10.10.10">
    <property type="entry name" value="Winged helix-like DNA-binding domain superfamily/Winged helix DNA-binding domain"/>
    <property type="match status" value="1"/>
</dbReference>
<dbReference type="CDD" id="cd04448">
    <property type="entry name" value="DEP_PIKfyve"/>
    <property type="match status" value="1"/>
</dbReference>
<keyword evidence="15" id="KW-0443">Lipid metabolism</keyword>
<evidence type="ECO:0000256" key="19">
    <source>
        <dbReference type="ARBA" id="ARBA00048977"/>
    </source>
</evidence>
<evidence type="ECO:0000259" key="32">
    <source>
        <dbReference type="PROSITE" id="PS50186"/>
    </source>
</evidence>
<dbReference type="FunFam" id="3.30.810.10:FF:000001">
    <property type="entry name" value="1-phosphatidylinositol 3-phosphate 5-kinase FAB1"/>
    <property type="match status" value="1"/>
</dbReference>
<dbReference type="Gene3D" id="3.30.810.10">
    <property type="entry name" value="2-Layer Sandwich"/>
    <property type="match status" value="1"/>
</dbReference>
<dbReference type="CDD" id="cd03334">
    <property type="entry name" value="Fab1_TCP"/>
    <property type="match status" value="1"/>
</dbReference>
<dbReference type="InterPro" id="IPR043548">
    <property type="entry name" value="PIKfyve"/>
</dbReference>
<dbReference type="GeneTree" id="ENSGT00940000156307"/>
<dbReference type="InterPro" id="IPR027484">
    <property type="entry name" value="PInositol-4-P-5-kinase_N"/>
</dbReference>
<dbReference type="EC" id="2.7.11.1" evidence="4"/>
<evidence type="ECO:0000256" key="25">
    <source>
        <dbReference type="ARBA" id="ARBA00077223"/>
    </source>
</evidence>
<feature type="region of interest" description="Disordered" evidence="30">
    <location>
        <begin position="444"/>
        <end position="471"/>
    </location>
</feature>
<keyword evidence="10 28" id="KW-0863">Zinc-finger</keyword>
<dbReference type="FunFam" id="3.30.800.10:FF:000004">
    <property type="entry name" value="1-phosphatidylinositol 3-phosphate 5-kinase isoform X1"/>
    <property type="match status" value="1"/>
</dbReference>
<evidence type="ECO:0000256" key="7">
    <source>
        <dbReference type="ARBA" id="ARBA00022723"/>
    </source>
</evidence>
<feature type="compositionally biased region" description="Polar residues" evidence="30">
    <location>
        <begin position="444"/>
        <end position="461"/>
    </location>
</feature>
<feature type="domain" description="FYVE-type" evidence="31">
    <location>
        <begin position="160"/>
        <end position="220"/>
    </location>
</feature>
<comment type="subunit">
    <text evidence="22">Component of the PI(3,5)P2 regulatory complex/PAS complex, at least composed of PIKFYVE, FIG4 and VAC14. VAC14 nucleates the assembly of the complex and serves as a scaffold by pentamerizing into a star-shaped structure, which can bind a single copy each of PIKFYVE and FIG4 and coordinates their activities. Interacts (via chaperonin-like domain) with RABEPK; the interaction recruits RABEPK to the endosomal membrane. Interacts with SPAG9. Interacts with EGFR.</text>
</comment>
<feature type="region of interest" description="Disordered" evidence="30">
    <location>
        <begin position="1713"/>
        <end position="1736"/>
    </location>
</feature>
<evidence type="ECO:0000256" key="2">
    <source>
        <dbReference type="ARBA" id="ARBA00004633"/>
    </source>
</evidence>
<dbReference type="SUPFAM" id="SSF46785">
    <property type="entry name" value="Winged helix' DNA-binding domain"/>
    <property type="match status" value="1"/>
</dbReference>
<dbReference type="InterPro" id="IPR036388">
    <property type="entry name" value="WH-like_DNA-bd_sf"/>
</dbReference>
<feature type="compositionally biased region" description="Polar residues" evidence="30">
    <location>
        <begin position="489"/>
        <end position="507"/>
    </location>
</feature>
<evidence type="ECO:0000256" key="6">
    <source>
        <dbReference type="ARBA" id="ARBA00022679"/>
    </source>
</evidence>
<dbReference type="PROSITE" id="PS50178">
    <property type="entry name" value="ZF_FYVE"/>
    <property type="match status" value="1"/>
</dbReference>
<evidence type="ECO:0000256" key="14">
    <source>
        <dbReference type="ARBA" id="ARBA00022990"/>
    </source>
</evidence>
<name>A0A452VED4_URSMA</name>
<dbReference type="Gene3D" id="3.30.40.10">
    <property type="entry name" value="Zinc/RING finger domain, C3HC4 (zinc finger)"/>
    <property type="match status" value="1"/>
</dbReference>
<evidence type="ECO:0000259" key="31">
    <source>
        <dbReference type="PROSITE" id="PS50178"/>
    </source>
</evidence>
<dbReference type="CDD" id="cd17300">
    <property type="entry name" value="PIPKc_PIKfyve"/>
    <property type="match status" value="1"/>
</dbReference>
<dbReference type="InterPro" id="IPR037378">
    <property type="entry name" value="PIKfyve_DEP"/>
</dbReference>
<evidence type="ECO:0000256" key="12">
    <source>
        <dbReference type="ARBA" id="ARBA00022833"/>
    </source>
</evidence>
<dbReference type="CDD" id="cd15725">
    <property type="entry name" value="FYVE_PIKfyve_Fab1"/>
    <property type="match status" value="1"/>
</dbReference>
<dbReference type="SUPFAM" id="SSF57903">
    <property type="entry name" value="FYVE/PHD zinc finger"/>
    <property type="match status" value="1"/>
</dbReference>
<evidence type="ECO:0000259" key="33">
    <source>
        <dbReference type="PROSITE" id="PS51455"/>
    </source>
</evidence>
<dbReference type="SMART" id="SM00049">
    <property type="entry name" value="DEP"/>
    <property type="match status" value="1"/>
</dbReference>
<evidence type="ECO:0000256" key="5">
    <source>
        <dbReference type="ARBA" id="ARBA00022553"/>
    </source>
</evidence>
<dbReference type="PANTHER" id="PTHR46715">
    <property type="entry name" value="1-PHOSPHATIDYLINOSITOL 3-PHOSPHATE 5-KINASE"/>
    <property type="match status" value="1"/>
</dbReference>
<evidence type="ECO:0000256" key="26">
    <source>
        <dbReference type="ARBA" id="ARBA00077675"/>
    </source>
</evidence>
<dbReference type="FunFam" id="3.30.40.10:FF:000057">
    <property type="entry name" value="1-phosphatidylinositol 3-phosphate 5-kinase isoform X1"/>
    <property type="match status" value="1"/>
</dbReference>
<dbReference type="FunFam" id="1.10.10.10:FF:000206">
    <property type="entry name" value="1-phosphatidylinositol 3-phosphate 5-kinase isoform X1"/>
    <property type="match status" value="1"/>
</dbReference>
<dbReference type="InterPro" id="IPR002423">
    <property type="entry name" value="Cpn60/GroEL/TCP-1"/>
</dbReference>
<dbReference type="GO" id="GO:0052810">
    <property type="term" value="F:1-phosphatidylinositol-5-kinase activity"/>
    <property type="evidence" value="ECO:0007669"/>
    <property type="project" value="UniProtKB-ARBA"/>
</dbReference>
<feature type="compositionally biased region" description="Low complexity" evidence="30">
    <location>
        <begin position="1523"/>
        <end position="1535"/>
    </location>
</feature>
<reference evidence="34" key="1">
    <citation type="submission" date="2019-03" db="UniProtKB">
        <authorList>
            <consortium name="Ensembl"/>
        </authorList>
    </citation>
    <scope>IDENTIFICATION</scope>
</reference>
<feature type="region of interest" description="Disordered" evidence="30">
    <location>
        <begin position="1"/>
        <end position="42"/>
    </location>
</feature>
<evidence type="ECO:0000256" key="11">
    <source>
        <dbReference type="ARBA" id="ARBA00022777"/>
    </source>
</evidence>
<evidence type="ECO:0000256" key="30">
    <source>
        <dbReference type="SAM" id="MobiDB-lite"/>
    </source>
</evidence>
<comment type="catalytic activity">
    <reaction evidence="21">
        <text>a 1,2-diacyl-sn-glycero-3-phospho-(1D-myo-inositol-3-phosphate) + ATP = a 1,2-diacyl-sn-glycero-3-phospho-(1D-myo-inositol-3,5-bisphosphate) + ADP + H(+)</text>
        <dbReference type="Rhea" id="RHEA:13609"/>
        <dbReference type="ChEBI" id="CHEBI:15378"/>
        <dbReference type="ChEBI" id="CHEBI:30616"/>
        <dbReference type="ChEBI" id="CHEBI:57923"/>
        <dbReference type="ChEBI" id="CHEBI:58088"/>
        <dbReference type="ChEBI" id="CHEBI:456216"/>
        <dbReference type="EC" id="2.7.1.150"/>
    </reaction>
    <physiologicalReaction direction="left-to-right" evidence="21">
        <dbReference type="Rhea" id="RHEA:13610"/>
    </physiologicalReaction>
</comment>
<dbReference type="GO" id="GO:0008270">
    <property type="term" value="F:zinc ion binding"/>
    <property type="evidence" value="ECO:0007669"/>
    <property type="project" value="UniProtKB-KW"/>
</dbReference>
<sequence>MATDDKTSPTLDSANDLPRSPTSPSHLTHFKPLTPDQDEPPFKSAYSSFVNLFRFNKERAEGCQGEQQSLGGSWASPQLPSRTQSVRSPTPYKKQLNEELQRRSSAVLGETVRKAEPTFGGHDPRTAVQLRSLSTVLKRLKEIMEGKSQDSDLKQYWMPDSQCKECYDCSEKFTTFRRRHHCRLCGQIFCSRCCNQEIPGKFMGYTGDLRACTYCRKIALSYAHSTDSNSIGEDLNALSDSASSVSVLDPSEPRTPVGSRKASRNIFLEDDFAWQSLIHPDSSNTPLPTRLVSVQEDAGKSPARNRSASITNLSLDRSGSPMVSSYETSVSPQANRTYVRTETTEDERKILLDSVQLKDLWKKICHHSSGMEFQDHRYWLRTHPNCIVGKELVNWLIRNGHIATRAQAIAIGQAMVDGRWLDCVSHHDQLFRDEYALYRPLQSTEFSETPSPDSDSVNSVEGHSEPSWFKDIKFDDSDTEQIAEEGDDNLTNSASPSKRTSVSSFQSTVDSDSAASISLNVELDNVNFHIKKPSKYPHVPPHPADQKEYLISDNGGQQLSISDAFIKESLFNRRVEEKSKELPFTPLGWHHNNLELLREENGEKQAMERLLSANHNHMMALLEQLLHNESLSPSWRDIIVSLVCQVVQTVRPDVKNRDDDMDIRQFVHIKKIPGGKKFDSVVVNGFVCTKNIAHKKMNSCIKNPKILLLKCSIEYLYREETKFTCIDPIVLQEREFLKNYVQRIVDVRPTLVLVEKTVSRIAQDMLLEHGITLVINVKSQVLERISRMTQGDLVMSMDQLLTKPHLGTCHKFYMQMFQLPSEQTKTLMFFEGCPQHLGCTIKLRGGSDYELARVKEILIFMICVAYHSQLEISFLMDEFAMPPTLTQNPSFHSLLEGREEDGAAQEPFSGSPLPREPDFPPELLPSEDGSLLESRTVFEKGDQENKSVAQDVGSLKQPEYATQPEPLQLADELQDPKGQMRAFRDPLQDDTGLYVTEEVTSSEDKRKTYSLAFKQELKDVILCISPVITFREPFLLTEKGMRCSTRDYFAEQVYWSPLLNKEFKEMESRRKKQLLRDLSGLQGMNGSIQAKSIQVLPSHELVSTRIAEHLGDSQSLGRMLADYRARGGRIQQKHADPFAHSKEAPGMASGRSGSRMEMDEEKGLIPNDAVWSTKVDCLNPVNHQRLCVLFSSSSAQSSNAPSACVSPWIVTMEFYGKNDLTLGIFLERYCFRPSYQCPSMFCDTPMVHHIRRFVHGQGCVQIILKELDSPVPGYQHTILTYSWCRICKQVTPVVALSNESWSMSFAKYLELRFYGHQYTRRANAEPCGHSIHHDYHQYFSYNQMVASFSYSPIRLLEVCVPLPKIFIKRQAPLKVSLLQDLKDFFQKVSQVYLAVDERLASLKMDTFSKTREEKMEDIFAQKEMEEGEFKNWIEKMQARLMSSSVDTPQQLQSVFESLIAKKQSLCEVLQAWNNRLQDLFQQEKGRKRPSVPPSPGRLRQGEESKVKKCVCFSLEDRFLTTLSSQSSTSSTHLQLPTPPEVMPEQLGGGPPELDTASSSEDVFDGHLLGSTDSQVKEKSTMKAIFANLLPGNSYNPIPFPFDPDKHYLMYEHERVPIAVCEKEPSSIIAFALSCKEYRNALEELSKATQRSSAEEGLPTNSDLYLICYLLFLAKKASGMLSFFRGTAGKSPDLSSQKRETLRGADSAYYQVGQTGKEGTESQGIEPPDEVDGGDTQKKQLVNPHVELQFSDANAKFYCRLYYAGEFHKMREVILGSSEEDFIRSLSHSSPWQARGGKSGAAFYATEDDRFILKQMPRLEVQSFLDFAPHYFNYITNAVQQKRPTALAKILGVYRIGYKNSQNNTEKKLDLLVMENLFYGRKMAQVFDLKGSLRNRNVKTDTGKESCDVVLLDENLLKMVRDNPLYIRSHSKAVLRASIRSDAHFLSSHLIIDYSLLVGRDDTSNELVVGIIDYIRTFTWDKKLEMVVKSTGILGGQGKMPTVVSPELYRTRFCEAMDKYFLMVPDHWTGLGLNC</sequence>
<evidence type="ECO:0000256" key="13">
    <source>
        <dbReference type="ARBA" id="ARBA00022840"/>
    </source>
</evidence>
<dbReference type="InterPro" id="IPR027410">
    <property type="entry name" value="TCP-1-like_intermed_sf"/>
</dbReference>
<gene>
    <name evidence="34" type="primary">PIKFYVE</name>
</gene>
<evidence type="ECO:0000256" key="8">
    <source>
        <dbReference type="ARBA" id="ARBA00022741"/>
    </source>
</evidence>
<dbReference type="Pfam" id="PF01363">
    <property type="entry name" value="FYVE"/>
    <property type="match status" value="1"/>
</dbReference>
<evidence type="ECO:0000256" key="16">
    <source>
        <dbReference type="ARBA" id="ARBA00023136"/>
    </source>
</evidence>
<dbReference type="InterPro" id="IPR000306">
    <property type="entry name" value="Znf_FYVE"/>
</dbReference>
<evidence type="ECO:0000256" key="28">
    <source>
        <dbReference type="PROSITE-ProRule" id="PRU00091"/>
    </source>
</evidence>
<feature type="compositionally biased region" description="Polar residues" evidence="30">
    <location>
        <begin position="65"/>
        <end position="88"/>
    </location>
</feature>
<feature type="compositionally biased region" description="Basic and acidic residues" evidence="30">
    <location>
        <begin position="462"/>
        <end position="471"/>
    </location>
</feature>
<dbReference type="SMART" id="SM00064">
    <property type="entry name" value="FYVE"/>
    <property type="match status" value="1"/>
</dbReference>
<feature type="region of interest" description="Disordered" evidence="30">
    <location>
        <begin position="295"/>
        <end position="329"/>
    </location>
</feature>
<keyword evidence="7" id="KW-0479">Metal-binding</keyword>
<dbReference type="GO" id="GO:0030670">
    <property type="term" value="C:phagocytic vesicle membrane"/>
    <property type="evidence" value="ECO:0007669"/>
    <property type="project" value="UniProtKB-SubCell"/>
</dbReference>
<keyword evidence="6 29" id="KW-0808">Transferase</keyword>
<dbReference type="InterPro" id="IPR013083">
    <property type="entry name" value="Znf_RING/FYVE/PHD"/>
</dbReference>
<evidence type="ECO:0000256" key="23">
    <source>
        <dbReference type="ARBA" id="ARBA00071350"/>
    </source>
</evidence>
<dbReference type="Pfam" id="PF00118">
    <property type="entry name" value="Cpn60_TCP1"/>
    <property type="match status" value="1"/>
</dbReference>
<feature type="region of interest" description="Disordered" evidence="30">
    <location>
        <begin position="1481"/>
        <end position="1502"/>
    </location>
</feature>
<dbReference type="GO" id="GO:0031902">
    <property type="term" value="C:late endosome membrane"/>
    <property type="evidence" value="ECO:0007669"/>
    <property type="project" value="UniProtKB-SubCell"/>
</dbReference>
<dbReference type="Pfam" id="PF01504">
    <property type="entry name" value="PIP5K"/>
    <property type="match status" value="2"/>
</dbReference>
<dbReference type="Ensembl" id="ENSUMAT00000037875.1">
    <property type="protein sequence ID" value="ENSUMAP00000032043.1"/>
    <property type="gene ID" value="ENSUMAG00000022735.1"/>
</dbReference>
<evidence type="ECO:0000256" key="4">
    <source>
        <dbReference type="ARBA" id="ARBA00012513"/>
    </source>
</evidence>
<keyword evidence="11 29" id="KW-0418">Kinase</keyword>
<comment type="catalytic activity">
    <reaction evidence="20">
        <text>a 1,2-diacyl-sn-glycero-3-phospho-(1D-myo-inositol) + ATP = a 1,2-diacyl-sn-glycero-3-phospho-(1D-myo-inositol-5-phosphate) + ADP + H(+)</text>
        <dbReference type="Rhea" id="RHEA:44680"/>
        <dbReference type="ChEBI" id="CHEBI:15378"/>
        <dbReference type="ChEBI" id="CHEBI:30616"/>
        <dbReference type="ChEBI" id="CHEBI:57795"/>
        <dbReference type="ChEBI" id="CHEBI:57880"/>
        <dbReference type="ChEBI" id="CHEBI:456216"/>
    </reaction>
    <physiologicalReaction direction="left-to-right" evidence="20">
        <dbReference type="Rhea" id="RHEA:44681"/>
    </physiologicalReaction>
</comment>
<dbReference type="GO" id="GO:0016308">
    <property type="term" value="F:1-phosphatidylinositol-4-phosphate 5-kinase activity"/>
    <property type="evidence" value="ECO:0007669"/>
    <property type="project" value="UniProtKB-ARBA"/>
</dbReference>
<evidence type="ECO:0000313" key="34">
    <source>
        <dbReference type="Ensembl" id="ENSUMAP00000032043"/>
    </source>
</evidence>
<feature type="region of interest" description="Disordered" evidence="30">
    <location>
        <begin position="899"/>
        <end position="926"/>
    </location>
</feature>
<dbReference type="FunFam" id="3.50.7.10:FF:000007">
    <property type="entry name" value="1-phosphatidylinositol 3-phosphate 5-kinase isoform X1"/>
    <property type="match status" value="1"/>
</dbReference>
<feature type="region of interest" description="Disordered" evidence="30">
    <location>
        <begin position="939"/>
        <end position="959"/>
    </location>
</feature>
<keyword evidence="8 29" id="KW-0547">Nucleotide-binding</keyword>
<dbReference type="SUPFAM" id="SSF52029">
    <property type="entry name" value="GroEL apical domain-like"/>
    <property type="match status" value="1"/>
</dbReference>
<dbReference type="InterPro" id="IPR017455">
    <property type="entry name" value="Znf_FYVE-rel"/>
</dbReference>
<evidence type="ECO:0000256" key="1">
    <source>
        <dbReference type="ARBA" id="ARBA00004220"/>
    </source>
</evidence>
<feature type="compositionally biased region" description="Polar residues" evidence="30">
    <location>
        <begin position="304"/>
        <end position="329"/>
    </location>
</feature>
<feature type="domain" description="DEP" evidence="32">
    <location>
        <begin position="367"/>
        <end position="442"/>
    </location>
</feature>
<keyword evidence="14" id="KW-0007">Acetylation</keyword>
<keyword evidence="16" id="KW-0472">Membrane</keyword>
<dbReference type="SUPFAM" id="SSF56104">
    <property type="entry name" value="SAICAR synthase-like"/>
    <property type="match status" value="1"/>
</dbReference>
<dbReference type="GO" id="GO:0008104">
    <property type="term" value="P:intracellular protein localization"/>
    <property type="evidence" value="ECO:0007669"/>
    <property type="project" value="UniProtKB-ARBA"/>
</dbReference>
<keyword evidence="9" id="KW-0967">Endosome</keyword>
<feature type="domain" description="PIPK" evidence="33">
    <location>
        <begin position="1694"/>
        <end position="2020"/>
    </location>
</feature>
<evidence type="ECO:0000256" key="10">
    <source>
        <dbReference type="ARBA" id="ARBA00022771"/>
    </source>
</evidence>
<dbReference type="GO" id="GO:1903426">
    <property type="term" value="P:regulation of reactive oxygen species biosynthetic process"/>
    <property type="evidence" value="ECO:0007669"/>
    <property type="project" value="UniProtKB-ARBA"/>
</dbReference>
<dbReference type="InterPro" id="IPR044769">
    <property type="entry name" value="PIKfyve_PIPKc"/>
</dbReference>
<dbReference type="InterPro" id="IPR036390">
    <property type="entry name" value="WH_DNA-bd_sf"/>
</dbReference>
<evidence type="ECO:0000256" key="17">
    <source>
        <dbReference type="ARBA" id="ARBA00023329"/>
    </source>
</evidence>
<dbReference type="Pfam" id="PF00610">
    <property type="entry name" value="DEP"/>
    <property type="match status" value="1"/>
</dbReference>
<dbReference type="EC" id="2.7.1.150" evidence="3"/>
<dbReference type="GO" id="GO:0030593">
    <property type="term" value="P:neutrophil chemotaxis"/>
    <property type="evidence" value="ECO:0007669"/>
    <property type="project" value="UniProtKB-ARBA"/>
</dbReference>
<dbReference type="GO" id="GO:0000139">
    <property type="term" value="C:Golgi membrane"/>
    <property type="evidence" value="ECO:0007669"/>
    <property type="project" value="UniProtKB-ARBA"/>
</dbReference>
<evidence type="ECO:0000256" key="21">
    <source>
        <dbReference type="ARBA" id="ARBA00052820"/>
    </source>
</evidence>
<dbReference type="GO" id="GO:0031901">
    <property type="term" value="C:early endosome membrane"/>
    <property type="evidence" value="ECO:0007669"/>
    <property type="project" value="UniProtKB-SubCell"/>
</dbReference>
<dbReference type="SMART" id="SM00330">
    <property type="entry name" value="PIPKc"/>
    <property type="match status" value="1"/>
</dbReference>
<evidence type="ECO:0000256" key="20">
    <source>
        <dbReference type="ARBA" id="ARBA00050945"/>
    </source>
</evidence>
<dbReference type="InterPro" id="IPR011011">
    <property type="entry name" value="Znf_FYVE_PHD"/>
</dbReference>
<dbReference type="PROSITE" id="PS50186">
    <property type="entry name" value="DEP"/>
    <property type="match status" value="1"/>
</dbReference>
<dbReference type="GO" id="GO:0090385">
    <property type="term" value="P:phagosome-lysosome fusion"/>
    <property type="evidence" value="ECO:0007669"/>
    <property type="project" value="TreeGrafter"/>
</dbReference>
<organism evidence="34">
    <name type="scientific">Ursus maritimus</name>
    <name type="common">Polar bear</name>
    <name type="synonym">Thalarctos maritimus</name>
    <dbReference type="NCBI Taxonomy" id="29073"/>
    <lineage>
        <taxon>Eukaryota</taxon>
        <taxon>Metazoa</taxon>
        <taxon>Chordata</taxon>
        <taxon>Craniata</taxon>
        <taxon>Vertebrata</taxon>
        <taxon>Euteleostomi</taxon>
        <taxon>Mammalia</taxon>
        <taxon>Eutheria</taxon>
        <taxon>Laurasiatheria</taxon>
        <taxon>Carnivora</taxon>
        <taxon>Caniformia</taxon>
        <taxon>Ursidae</taxon>
        <taxon>Ursus</taxon>
    </lineage>
</organism>
<dbReference type="GO" id="GO:0032438">
    <property type="term" value="P:melanosome organization"/>
    <property type="evidence" value="ECO:0007669"/>
    <property type="project" value="UniProtKB-ARBA"/>
</dbReference>
<dbReference type="PROSITE" id="PS51455">
    <property type="entry name" value="PIPK"/>
    <property type="match status" value="1"/>
</dbReference>
<evidence type="ECO:0000256" key="22">
    <source>
        <dbReference type="ARBA" id="ARBA00065580"/>
    </source>
</evidence>
<dbReference type="GO" id="GO:0000285">
    <property type="term" value="F:1-phosphatidylinositol-3-phosphate 5-kinase activity"/>
    <property type="evidence" value="ECO:0007669"/>
    <property type="project" value="UniProtKB-EC"/>
</dbReference>
<keyword evidence="5" id="KW-0597">Phosphoprotein</keyword>
<dbReference type="PANTHER" id="PTHR46715:SF1">
    <property type="entry name" value="1-PHOSPHATIDYLINOSITOL 3-PHOSPHATE 5-KINASE"/>
    <property type="match status" value="1"/>
</dbReference>
<keyword evidence="12" id="KW-0862">Zinc</keyword>
<dbReference type="SUPFAM" id="SSF54849">
    <property type="entry name" value="GroEL-intermediate domain like"/>
    <property type="match status" value="1"/>
</dbReference>
<dbReference type="InterPro" id="IPR027409">
    <property type="entry name" value="GroEL-like_apical_dom_sf"/>
</dbReference>
<comment type="subcellular location">
    <subcellularLocation>
        <location evidence="18">Cytoplasmic vesicle</location>
        <location evidence="18">Phagosome membrane</location>
        <topology evidence="18">Peripheral membrane protein</topology>
    </subcellularLocation>
    <subcellularLocation>
        <location evidence="1">Early endosome membrane</location>
        <topology evidence="1">Peripheral membrane protein</topology>
    </subcellularLocation>
    <subcellularLocation>
        <location evidence="2">Late endosome membrane</location>
        <topology evidence="2">Peripheral membrane protein</topology>
    </subcellularLocation>
</comment>
<dbReference type="GO" id="GO:0035556">
    <property type="term" value="P:intracellular signal transduction"/>
    <property type="evidence" value="ECO:0007669"/>
    <property type="project" value="InterPro"/>
</dbReference>
<feature type="region of interest" description="Disordered" evidence="30">
    <location>
        <begin position="63"/>
        <end position="90"/>
    </location>
</feature>
<evidence type="ECO:0000256" key="9">
    <source>
        <dbReference type="ARBA" id="ARBA00022753"/>
    </source>
</evidence>
<dbReference type="Gene3D" id="3.50.7.10">
    <property type="entry name" value="GroEL"/>
    <property type="match status" value="1"/>
</dbReference>
<dbReference type="Gene3D" id="3.30.800.10">
    <property type="entry name" value="Phosphatidylinositol Phosphate Kinase II Beta"/>
    <property type="match status" value="1"/>
</dbReference>
<comment type="catalytic activity">
    <reaction evidence="19">
        <text>L-seryl-[protein] + ATP = O-phospho-L-seryl-[protein] + ADP + H(+)</text>
        <dbReference type="Rhea" id="RHEA:17989"/>
        <dbReference type="Rhea" id="RHEA-COMP:9863"/>
        <dbReference type="Rhea" id="RHEA-COMP:11604"/>
        <dbReference type="ChEBI" id="CHEBI:15378"/>
        <dbReference type="ChEBI" id="CHEBI:29999"/>
        <dbReference type="ChEBI" id="CHEBI:30616"/>
        <dbReference type="ChEBI" id="CHEBI:83421"/>
        <dbReference type="ChEBI" id="CHEBI:456216"/>
        <dbReference type="EC" id="2.7.11.1"/>
    </reaction>
    <physiologicalReaction direction="left-to-right" evidence="19">
        <dbReference type="Rhea" id="RHEA:17990"/>
    </physiologicalReaction>
</comment>
<dbReference type="GO" id="GO:0004674">
    <property type="term" value="F:protein serine/threonine kinase activity"/>
    <property type="evidence" value="ECO:0007669"/>
    <property type="project" value="UniProtKB-EC"/>
</dbReference>
<dbReference type="InterPro" id="IPR027483">
    <property type="entry name" value="PInositol-4-P-4/5-kinase_C_sf"/>
</dbReference>
<evidence type="ECO:0000256" key="15">
    <source>
        <dbReference type="ARBA" id="ARBA00023098"/>
    </source>
</evidence>